<dbReference type="AlphaFoldDB" id="A0AA41WW29"/>
<dbReference type="Pfam" id="PF01906">
    <property type="entry name" value="YbjQ_1"/>
    <property type="match status" value="1"/>
</dbReference>
<dbReference type="SUPFAM" id="SSF117782">
    <property type="entry name" value="YbjQ-like"/>
    <property type="match status" value="1"/>
</dbReference>
<evidence type="ECO:0000313" key="4">
    <source>
        <dbReference type="Proteomes" id="UP001165413"/>
    </source>
</evidence>
<protein>
    <recommendedName>
        <fullName evidence="2">UPF0145 protein NLF92_01565</fullName>
    </recommendedName>
</protein>
<dbReference type="NCBIfam" id="NF002776">
    <property type="entry name" value="PRK02877.1"/>
    <property type="match status" value="1"/>
</dbReference>
<proteinExistence type="inferred from homology"/>
<gene>
    <name evidence="3" type="ORF">NLF92_01565</name>
</gene>
<evidence type="ECO:0000256" key="1">
    <source>
        <dbReference type="ARBA" id="ARBA00010751"/>
    </source>
</evidence>
<evidence type="ECO:0000313" key="3">
    <source>
        <dbReference type="EMBL" id="MCP3427632.1"/>
    </source>
</evidence>
<name>A0AA41WW29_9ALTE</name>
<dbReference type="HAMAP" id="MF_00338">
    <property type="entry name" value="UPF0145"/>
    <property type="match status" value="1"/>
</dbReference>
<dbReference type="EMBL" id="JANATA010000001">
    <property type="protein sequence ID" value="MCP3427632.1"/>
    <property type="molecule type" value="Genomic_DNA"/>
</dbReference>
<comment type="similarity">
    <text evidence="1 2">Belongs to the UPF0145 family.</text>
</comment>
<comment type="caution">
    <text evidence="3">The sequence shown here is derived from an EMBL/GenBank/DDBJ whole genome shotgun (WGS) entry which is preliminary data.</text>
</comment>
<dbReference type="PANTHER" id="PTHR34068">
    <property type="entry name" value="UPF0145 PROTEIN YBJQ"/>
    <property type="match status" value="1"/>
</dbReference>
<dbReference type="PANTHER" id="PTHR34068:SF1">
    <property type="entry name" value="UPF0145 PROTEIN YBJQ"/>
    <property type="match status" value="1"/>
</dbReference>
<organism evidence="3 4">
    <name type="scientific">Opacimonas viscosa</name>
    <dbReference type="NCBI Taxonomy" id="2961944"/>
    <lineage>
        <taxon>Bacteria</taxon>
        <taxon>Pseudomonadati</taxon>
        <taxon>Pseudomonadota</taxon>
        <taxon>Gammaproteobacteria</taxon>
        <taxon>Alteromonadales</taxon>
        <taxon>Alteromonadaceae</taxon>
        <taxon>Opacimonas</taxon>
    </lineage>
</organism>
<keyword evidence="4" id="KW-1185">Reference proteome</keyword>
<sequence>MILTTTQNVEGREVQDYRGIVVGEAITGANFVKDIFASVRDLVGGRSGAYENELNNARKIAFKELEEDAMAIGADAVIGIDIDYEVLGQSNGMFLVSISGTAVTFK</sequence>
<dbReference type="InterPro" id="IPR035439">
    <property type="entry name" value="UPF0145_dom_sf"/>
</dbReference>
<accession>A0AA41WW29</accession>
<dbReference type="RefSeq" id="WP_254098159.1">
    <property type="nucleotide sequence ID" value="NZ_JANATA010000001.1"/>
</dbReference>
<dbReference type="Proteomes" id="UP001165413">
    <property type="component" value="Unassembled WGS sequence"/>
</dbReference>
<reference evidence="3" key="1">
    <citation type="submission" date="2022-07" db="EMBL/GenBank/DDBJ databases">
        <title>Characterization of the Novel Bacterium Alteromonas immobilis LMIT006 and Alteromonas gregis LMIT007.</title>
        <authorList>
            <person name="Lin X."/>
        </authorList>
    </citation>
    <scope>NUCLEOTIDE SEQUENCE</scope>
    <source>
        <strain evidence="3">LMIT007</strain>
    </source>
</reference>
<dbReference type="Gene3D" id="3.30.110.70">
    <property type="entry name" value="Hypothetical protein apc22750. Chain B"/>
    <property type="match status" value="1"/>
</dbReference>
<evidence type="ECO:0000256" key="2">
    <source>
        <dbReference type="HAMAP-Rule" id="MF_00338"/>
    </source>
</evidence>
<dbReference type="InterPro" id="IPR002765">
    <property type="entry name" value="UPF0145_YbjQ-like"/>
</dbReference>